<evidence type="ECO:0000259" key="4">
    <source>
        <dbReference type="PROSITE" id="PS50102"/>
    </source>
</evidence>
<dbReference type="Pfam" id="PF00076">
    <property type="entry name" value="RRM_1"/>
    <property type="match status" value="2"/>
</dbReference>
<dbReference type="PROSITE" id="PS50102">
    <property type="entry name" value="RRM"/>
    <property type="match status" value="2"/>
</dbReference>
<feature type="compositionally biased region" description="Polar residues" evidence="3">
    <location>
        <begin position="415"/>
        <end position="425"/>
    </location>
</feature>
<feature type="region of interest" description="Disordered" evidence="3">
    <location>
        <begin position="891"/>
        <end position="929"/>
    </location>
</feature>
<dbReference type="GO" id="GO:0003729">
    <property type="term" value="F:mRNA binding"/>
    <property type="evidence" value="ECO:0007669"/>
    <property type="project" value="TreeGrafter"/>
</dbReference>
<dbReference type="AlphaFoldDB" id="A0AAN9VC76"/>
<dbReference type="EMBL" id="JAZDUA010000371">
    <property type="protein sequence ID" value="KAK7793605.1"/>
    <property type="molecule type" value="Genomic_DNA"/>
</dbReference>
<dbReference type="PANTHER" id="PTHR48025">
    <property type="entry name" value="OS02G0815200 PROTEIN"/>
    <property type="match status" value="1"/>
</dbReference>
<reference evidence="5 6" key="1">
    <citation type="submission" date="2024-03" db="EMBL/GenBank/DDBJ databases">
        <title>The genome assembly and annotation of the cricket Gryllus longicercus Weissman &amp; Gray.</title>
        <authorList>
            <person name="Szrajer S."/>
            <person name="Gray D."/>
            <person name="Ylla G."/>
        </authorList>
    </citation>
    <scope>NUCLEOTIDE SEQUENCE [LARGE SCALE GENOMIC DNA]</scope>
    <source>
        <strain evidence="5">DAG 2021-001</strain>
        <tissue evidence="5">Whole body minus gut</tissue>
    </source>
</reference>
<feature type="region of interest" description="Disordered" evidence="3">
    <location>
        <begin position="623"/>
        <end position="642"/>
    </location>
</feature>
<gene>
    <name evidence="5" type="ORF">R5R35_011116</name>
</gene>
<feature type="region of interest" description="Disordered" evidence="3">
    <location>
        <begin position="374"/>
        <end position="425"/>
    </location>
</feature>
<evidence type="ECO:0000256" key="3">
    <source>
        <dbReference type="SAM" id="MobiDB-lite"/>
    </source>
</evidence>
<comment type="caution">
    <text evidence="5">The sequence shown here is derived from an EMBL/GenBank/DDBJ whole genome shotgun (WGS) entry which is preliminary data.</text>
</comment>
<evidence type="ECO:0000313" key="5">
    <source>
        <dbReference type="EMBL" id="KAK7793605.1"/>
    </source>
</evidence>
<dbReference type="InterPro" id="IPR000504">
    <property type="entry name" value="RRM_dom"/>
</dbReference>
<dbReference type="Gene3D" id="3.30.70.330">
    <property type="match status" value="3"/>
</dbReference>
<dbReference type="SMART" id="SM00360">
    <property type="entry name" value="RRM"/>
    <property type="match status" value="3"/>
</dbReference>
<dbReference type="CDD" id="cd12389">
    <property type="entry name" value="RRM2_RAVER"/>
    <property type="match status" value="1"/>
</dbReference>
<feature type="domain" description="RRM" evidence="4">
    <location>
        <begin position="232"/>
        <end position="309"/>
    </location>
</feature>
<proteinExistence type="predicted"/>
<keyword evidence="1 2" id="KW-0694">RNA-binding</keyword>
<dbReference type="PANTHER" id="PTHR48025:SF1">
    <property type="entry name" value="RRM DOMAIN-CONTAINING PROTEIN"/>
    <property type="match status" value="1"/>
</dbReference>
<organism evidence="5 6">
    <name type="scientific">Gryllus longicercus</name>
    <dbReference type="NCBI Taxonomy" id="2509291"/>
    <lineage>
        <taxon>Eukaryota</taxon>
        <taxon>Metazoa</taxon>
        <taxon>Ecdysozoa</taxon>
        <taxon>Arthropoda</taxon>
        <taxon>Hexapoda</taxon>
        <taxon>Insecta</taxon>
        <taxon>Pterygota</taxon>
        <taxon>Neoptera</taxon>
        <taxon>Polyneoptera</taxon>
        <taxon>Orthoptera</taxon>
        <taxon>Ensifera</taxon>
        <taxon>Gryllidea</taxon>
        <taxon>Grylloidea</taxon>
        <taxon>Gryllidae</taxon>
        <taxon>Gryllinae</taxon>
        <taxon>Gryllus</taxon>
    </lineage>
</organism>
<evidence type="ECO:0000313" key="6">
    <source>
        <dbReference type="Proteomes" id="UP001378592"/>
    </source>
</evidence>
<dbReference type="InterPro" id="IPR050502">
    <property type="entry name" value="Euk_RNA-bind_prot"/>
</dbReference>
<protein>
    <recommendedName>
        <fullName evidence="4">RRM domain-containing protein</fullName>
    </recommendedName>
</protein>
<dbReference type="InterPro" id="IPR035979">
    <property type="entry name" value="RBD_domain_sf"/>
</dbReference>
<dbReference type="GO" id="GO:0005634">
    <property type="term" value="C:nucleus"/>
    <property type="evidence" value="ECO:0007669"/>
    <property type="project" value="TreeGrafter"/>
</dbReference>
<accession>A0AAN9VC76</accession>
<dbReference type="SUPFAM" id="SSF54928">
    <property type="entry name" value="RNA-binding domain, RBD"/>
    <property type="match status" value="2"/>
</dbReference>
<evidence type="ECO:0000256" key="1">
    <source>
        <dbReference type="ARBA" id="ARBA00022884"/>
    </source>
</evidence>
<dbReference type="InterPro" id="IPR012677">
    <property type="entry name" value="Nucleotide-bd_a/b_plait_sf"/>
</dbReference>
<dbReference type="Proteomes" id="UP001378592">
    <property type="component" value="Unassembled WGS sequence"/>
</dbReference>
<feature type="domain" description="RRM" evidence="4">
    <location>
        <begin position="143"/>
        <end position="221"/>
    </location>
</feature>
<evidence type="ECO:0000256" key="2">
    <source>
        <dbReference type="PROSITE-ProRule" id="PRU00176"/>
    </source>
</evidence>
<sequence>MAAGSTETFASTSQGLGCFNSNLLKTAQDKFWTAEVMATASTGGFWEDDPEMEIKKKINELKHKFHVGRQLQIKHLPRDVTEEEIRELLSDFPVHSVQLQSGTGSGTARAVLEDPEMLEDWDRDRIFLLRGQRVPVSPTPTEMMLCVARLPLTYSETQFTSLVRTYGEVKRSFLMISEKTGESKGYGFVEYSTKEAALQAKNMLDGKQMDNWILCCDWLDSSHVTFDSLHSKCLYVDKLPKDFRDMGEFRKVFSSVVNPPYCQIALKNGCPQDWGLVEYSTSEDAEMAQVTLNGYSLHGQQIRICYYIPGVRAINLYLKLLNESSNKGKATGLLPDPPAPAVFQQLQNLAKQNPVFAQSLQNIIWTQIQNLQNGGSGSTENGKTSSVSSSSSAAGKGKTTNTSNANGSANGTNNSQGPSVTSPNGADNAQAALVILLAAQMQAQMGSNHPSLLGNPQILATLQNLIKQGPPPNGPPPSANLLPITASSQIIPPASPHFQFPPSHNGLQEGRKVVLPTASKNGYLKGQTQKVPLLPNPSAAISPPPGEVAPHPPFPSPVLEDASSAGVLGMPHMPSHVSVQEHSSFWNGLLCQLQSQQTTQTTMNIAQIDGNLMAKSNFFEHGLAGPKSPLHGEKSSPYPQQVTPTAGKIPHPHSLKQNGTMLGFPEAVSGDLQQTINTILSNAQNLNQLLGSLTNAIQTNGNGSGLTAPRTLLTGTPGFSFVGQPSNLLPTIQAPPPPPPPEGTWTGISVAPSPTTRAQAVATMATAQNGRTILTSPVPSSRPVLSTPVAAGRPILGSPVPVPVPTPPKPIGFLEVKPGQLRQPAFQNGWSSTPGPNPFLTSPPTLPPSSPQIGSFPSSGFMPLWSHPGSPILVASPPSGMVTPIGQKRKYNRLLPSPEPSPEGNYIGQHSQGLGGHYADSYFKRKKKN</sequence>
<feature type="compositionally biased region" description="Low complexity" evidence="3">
    <location>
        <begin position="382"/>
        <end position="414"/>
    </location>
</feature>
<name>A0AAN9VC76_9ORTH</name>
<keyword evidence="6" id="KW-1185">Reference proteome</keyword>
<dbReference type="CDD" id="cd12390">
    <property type="entry name" value="RRM3_RAVER"/>
    <property type="match status" value="1"/>
</dbReference>